<evidence type="ECO:0000256" key="1">
    <source>
        <dbReference type="SAM" id="Phobius"/>
    </source>
</evidence>
<comment type="caution">
    <text evidence="2">The sequence shown here is derived from an EMBL/GenBank/DDBJ whole genome shotgun (WGS) entry which is preliminary data.</text>
</comment>
<sequence length="57" mass="6419">MAVFFDKTCKGRLKNPVSSAPFFSHTECYPMNESIKNKLHGLLVLAVAALFGWMGWQ</sequence>
<protein>
    <submittedName>
        <fullName evidence="2">Uncharacterized protein</fullName>
    </submittedName>
</protein>
<evidence type="ECO:0000313" key="3">
    <source>
        <dbReference type="Proteomes" id="UP000004105"/>
    </source>
</evidence>
<organism evidence="2 3">
    <name type="scientific">Neisseria bacilliformis ATCC BAA-1200</name>
    <dbReference type="NCBI Taxonomy" id="888742"/>
    <lineage>
        <taxon>Bacteria</taxon>
        <taxon>Pseudomonadati</taxon>
        <taxon>Pseudomonadota</taxon>
        <taxon>Betaproteobacteria</taxon>
        <taxon>Neisseriales</taxon>
        <taxon>Neisseriaceae</taxon>
        <taxon>Neisseria</taxon>
    </lineage>
</organism>
<reference evidence="2 3" key="1">
    <citation type="submission" date="2011-02" db="EMBL/GenBank/DDBJ databases">
        <authorList>
            <person name="Muzny D."/>
            <person name="Qin X."/>
            <person name="Deng J."/>
            <person name="Jiang H."/>
            <person name="Liu Y."/>
            <person name="Qu J."/>
            <person name="Song X.-Z."/>
            <person name="Zhang L."/>
            <person name="Thornton R."/>
            <person name="Coyle M."/>
            <person name="Francisco L."/>
            <person name="Jackson L."/>
            <person name="Javaid M."/>
            <person name="Korchina V."/>
            <person name="Kovar C."/>
            <person name="Mata R."/>
            <person name="Mathew T."/>
            <person name="Ngo R."/>
            <person name="Nguyen L."/>
            <person name="Nguyen N."/>
            <person name="Okwuonu G."/>
            <person name="Ongeri F."/>
            <person name="Pham C."/>
            <person name="Simmons D."/>
            <person name="Wilczek-Boney K."/>
            <person name="Hale W."/>
            <person name="Jakkamsetti A."/>
            <person name="Pham P."/>
            <person name="Ruth R."/>
            <person name="San Lucas F."/>
            <person name="Warren J."/>
            <person name="Zhang J."/>
            <person name="Zhao Z."/>
            <person name="Zhou C."/>
            <person name="Zhu D."/>
            <person name="Lee S."/>
            <person name="Bess C."/>
            <person name="Blankenburg K."/>
            <person name="Forbes L."/>
            <person name="Fu Q."/>
            <person name="Gubbala S."/>
            <person name="Hirani K."/>
            <person name="Jayaseelan J.C."/>
            <person name="Lara F."/>
            <person name="Munidasa M."/>
            <person name="Palculict T."/>
            <person name="Patil S."/>
            <person name="Pu L.-L."/>
            <person name="Saada N."/>
            <person name="Tang L."/>
            <person name="Weissenberger G."/>
            <person name="Zhu Y."/>
            <person name="Hemphill L."/>
            <person name="Shang Y."/>
            <person name="Youmans B."/>
            <person name="Ayvaz T."/>
            <person name="Ross M."/>
            <person name="Santibanez J."/>
            <person name="Aqrawi P."/>
            <person name="Gross S."/>
            <person name="Joshi V."/>
            <person name="Fowler G."/>
            <person name="Nazareth L."/>
            <person name="Reid J."/>
            <person name="Worley K."/>
            <person name="Petrosino J."/>
            <person name="Highlander S."/>
            <person name="Gibbs R."/>
        </authorList>
    </citation>
    <scope>NUCLEOTIDE SEQUENCE [LARGE SCALE GENOMIC DNA]</scope>
    <source>
        <strain evidence="2 3">ATCC BAA-1200</strain>
    </source>
</reference>
<dbReference type="AlphaFoldDB" id="F2BC26"/>
<name>F2BC26_9NEIS</name>
<evidence type="ECO:0000313" key="2">
    <source>
        <dbReference type="EMBL" id="EGF11016.1"/>
    </source>
</evidence>
<keyword evidence="1" id="KW-1133">Transmembrane helix</keyword>
<keyword evidence="1" id="KW-0812">Transmembrane</keyword>
<dbReference type="HOGENOM" id="CLU_2991992_0_0_4"/>
<accession>F2BC26</accession>
<keyword evidence="1" id="KW-0472">Membrane</keyword>
<dbReference type="Proteomes" id="UP000004105">
    <property type="component" value="Unassembled WGS sequence"/>
</dbReference>
<proteinExistence type="predicted"/>
<gene>
    <name evidence="2" type="ORF">HMPREF9123_1281</name>
</gene>
<dbReference type="EMBL" id="AFAY01000026">
    <property type="protein sequence ID" value="EGF11016.1"/>
    <property type="molecule type" value="Genomic_DNA"/>
</dbReference>
<feature type="transmembrane region" description="Helical" evidence="1">
    <location>
        <begin position="39"/>
        <end position="56"/>
    </location>
</feature>
<keyword evidence="3" id="KW-1185">Reference proteome</keyword>